<proteinExistence type="predicted"/>
<evidence type="ECO:0000313" key="3">
    <source>
        <dbReference type="Proteomes" id="UP000676336"/>
    </source>
</evidence>
<organism evidence="2 3">
    <name type="scientific">Rotaria magnacalcarata</name>
    <dbReference type="NCBI Taxonomy" id="392030"/>
    <lineage>
        <taxon>Eukaryota</taxon>
        <taxon>Metazoa</taxon>
        <taxon>Spiralia</taxon>
        <taxon>Gnathifera</taxon>
        <taxon>Rotifera</taxon>
        <taxon>Eurotatoria</taxon>
        <taxon>Bdelloidea</taxon>
        <taxon>Philodinida</taxon>
        <taxon>Philodinidae</taxon>
        <taxon>Rotaria</taxon>
    </lineage>
</organism>
<name>A0A8S3K9E3_9BILA</name>
<accession>A0A8S3K9E3</accession>
<dbReference type="Proteomes" id="UP000676336">
    <property type="component" value="Unassembled WGS sequence"/>
</dbReference>
<dbReference type="AlphaFoldDB" id="A0A8S3K9E3"/>
<dbReference type="EMBL" id="CAJOBI010359167">
    <property type="protein sequence ID" value="CAF5225384.1"/>
    <property type="molecule type" value="Genomic_DNA"/>
</dbReference>
<reference evidence="2" key="1">
    <citation type="submission" date="2021-02" db="EMBL/GenBank/DDBJ databases">
        <authorList>
            <person name="Nowell W R."/>
        </authorList>
    </citation>
    <scope>NUCLEOTIDE SEQUENCE</scope>
</reference>
<gene>
    <name evidence="2" type="ORF">SMN809_LOCUS84276</name>
</gene>
<evidence type="ECO:0000256" key="1">
    <source>
        <dbReference type="SAM" id="MobiDB-lite"/>
    </source>
</evidence>
<sequence length="121" mass="13222">MYKPITNLLNDQFSSVQQVPSSSTSTGNTAPQQQQQHPLLLSSNNSVLNNPIQNDVLSSGISTLPTTNNVFTSRSDNCPECRAITRLLQWAPLKCYDAAGIRRGLFLAGPKSEQLLKALYS</sequence>
<feature type="non-terminal residue" evidence="2">
    <location>
        <position position="1"/>
    </location>
</feature>
<evidence type="ECO:0000313" key="2">
    <source>
        <dbReference type="EMBL" id="CAF5225384.1"/>
    </source>
</evidence>
<protein>
    <submittedName>
        <fullName evidence="2">Uncharacterized protein</fullName>
    </submittedName>
</protein>
<comment type="caution">
    <text evidence="2">The sequence shown here is derived from an EMBL/GenBank/DDBJ whole genome shotgun (WGS) entry which is preliminary data.</text>
</comment>
<feature type="region of interest" description="Disordered" evidence="1">
    <location>
        <begin position="14"/>
        <end position="41"/>
    </location>
</feature>